<feature type="domain" description="Alcohol dehydrogenase-like C-terminal" evidence="6">
    <location>
        <begin position="194"/>
        <end position="302"/>
    </location>
</feature>
<evidence type="ECO:0000313" key="8">
    <source>
        <dbReference type="EMBL" id="RFU28953.1"/>
    </source>
</evidence>
<evidence type="ECO:0008006" key="10">
    <source>
        <dbReference type="Google" id="ProtNLM"/>
    </source>
</evidence>
<evidence type="ECO:0000256" key="5">
    <source>
        <dbReference type="RuleBase" id="RU361277"/>
    </source>
</evidence>
<keyword evidence="2 5" id="KW-0479">Metal-binding</keyword>
<dbReference type="GO" id="GO:0008270">
    <property type="term" value="F:zinc ion binding"/>
    <property type="evidence" value="ECO:0007669"/>
    <property type="project" value="InterPro"/>
</dbReference>
<dbReference type="PANTHER" id="PTHR42813:SF2">
    <property type="entry name" value="DEHYDROGENASE, ZINC-CONTAINING, PUTATIVE (AFU_ORTHOLOGUE AFUA_2G02810)-RELATED"/>
    <property type="match status" value="1"/>
</dbReference>
<dbReference type="Pfam" id="PF00107">
    <property type="entry name" value="ADH_zinc_N"/>
    <property type="match status" value="1"/>
</dbReference>
<proteinExistence type="inferred from homology"/>
<dbReference type="InterPro" id="IPR013149">
    <property type="entry name" value="ADH-like_C"/>
</dbReference>
<dbReference type="SUPFAM" id="SSF51735">
    <property type="entry name" value="NAD(P)-binding Rossmann-fold domains"/>
    <property type="match status" value="1"/>
</dbReference>
<keyword evidence="3 5" id="KW-0862">Zinc</keyword>
<sequence length="365" mass="40014">MGSRSTMNALVFYGPYDVRLEKRPSEPTRWPMTNFPTIQNPTDVILKTTSAAFELHAYRGHAKPSPGYITGHEGAGIVDQVGVDVKKFKKGDYVVVPFTATCGHCYFCTHGFSSRCSNGELFGSPQLDGSQAEYFRVPMADTTLSLAPTELGEELILMADIFPTGFNGARNAFSATPKEQWSEMVVVVVGCGPVALCSIIAALDYKPARLYAVDSVPERLARAEKIGAIPLNFKTTDIKAEILKATDGRGADAVIEVVGHPDALRTAYDVIREFGKISVVGLHTKDIPFSGSEAYNKNVHIQFGRCPVRSVFDDAFKSLIKNREKVQSFVDVIVPSLDDSFSDALKRFEKNEVFKVVYKPNGLNP</sequence>
<feature type="domain" description="Alcohol dehydrogenase-like N-terminal" evidence="7">
    <location>
        <begin position="46"/>
        <end position="141"/>
    </location>
</feature>
<comment type="caution">
    <text evidence="8">The sequence shown here is derived from an EMBL/GenBank/DDBJ whole genome shotgun (WGS) entry which is preliminary data.</text>
</comment>
<dbReference type="Proteomes" id="UP000258309">
    <property type="component" value="Unassembled WGS sequence"/>
</dbReference>
<keyword evidence="9" id="KW-1185">Reference proteome</keyword>
<dbReference type="Gene3D" id="3.40.50.720">
    <property type="entry name" value="NAD(P)-binding Rossmann-like Domain"/>
    <property type="match status" value="1"/>
</dbReference>
<dbReference type="PANTHER" id="PTHR42813">
    <property type="entry name" value="ZINC-TYPE ALCOHOL DEHYDROGENASE-LIKE"/>
    <property type="match status" value="1"/>
</dbReference>
<dbReference type="EMBL" id="NCSJ02000145">
    <property type="protein sequence ID" value="RFU28953.1"/>
    <property type="molecule type" value="Genomic_DNA"/>
</dbReference>
<dbReference type="OMA" id="DMIPERI"/>
<dbReference type="Gene3D" id="3.90.180.10">
    <property type="entry name" value="Medium-chain alcohol dehydrogenases, catalytic domain"/>
    <property type="match status" value="1"/>
</dbReference>
<dbReference type="PROSITE" id="PS00059">
    <property type="entry name" value="ADH_ZINC"/>
    <property type="match status" value="1"/>
</dbReference>
<comment type="similarity">
    <text evidence="5">Belongs to the zinc-containing alcohol dehydrogenase family.</text>
</comment>
<dbReference type="STRING" id="5539.A0A3E2H798"/>
<evidence type="ECO:0000256" key="3">
    <source>
        <dbReference type="ARBA" id="ARBA00022833"/>
    </source>
</evidence>
<dbReference type="GO" id="GO:0016491">
    <property type="term" value="F:oxidoreductase activity"/>
    <property type="evidence" value="ECO:0007669"/>
    <property type="project" value="UniProtKB-KW"/>
</dbReference>
<reference evidence="8 9" key="1">
    <citation type="submission" date="2018-05" db="EMBL/GenBank/DDBJ databases">
        <title>Draft genome sequence of Scytalidium lignicola DSM 105466, a ubiquitous saprotrophic fungus.</title>
        <authorList>
            <person name="Buettner E."/>
            <person name="Gebauer A.M."/>
            <person name="Hofrichter M."/>
            <person name="Liers C."/>
            <person name="Kellner H."/>
        </authorList>
    </citation>
    <scope>NUCLEOTIDE SEQUENCE [LARGE SCALE GENOMIC DNA]</scope>
    <source>
        <strain evidence="8 9">DSM 105466</strain>
    </source>
</reference>
<protein>
    <recommendedName>
        <fullName evidence="10">Enoyl reductase (ER) domain-containing protein</fullName>
    </recommendedName>
</protein>
<dbReference type="SUPFAM" id="SSF50129">
    <property type="entry name" value="GroES-like"/>
    <property type="match status" value="1"/>
</dbReference>
<dbReference type="InterPro" id="IPR002328">
    <property type="entry name" value="ADH_Zn_CS"/>
</dbReference>
<dbReference type="InterPro" id="IPR036291">
    <property type="entry name" value="NAD(P)-bd_dom_sf"/>
</dbReference>
<evidence type="ECO:0000259" key="7">
    <source>
        <dbReference type="Pfam" id="PF08240"/>
    </source>
</evidence>
<organism evidence="8 9">
    <name type="scientific">Scytalidium lignicola</name>
    <name type="common">Hyphomycete</name>
    <dbReference type="NCBI Taxonomy" id="5539"/>
    <lineage>
        <taxon>Eukaryota</taxon>
        <taxon>Fungi</taxon>
        <taxon>Dikarya</taxon>
        <taxon>Ascomycota</taxon>
        <taxon>Pezizomycotina</taxon>
        <taxon>Leotiomycetes</taxon>
        <taxon>Leotiomycetes incertae sedis</taxon>
        <taxon>Scytalidium</taxon>
    </lineage>
</organism>
<feature type="non-terminal residue" evidence="8">
    <location>
        <position position="365"/>
    </location>
</feature>
<evidence type="ECO:0000256" key="2">
    <source>
        <dbReference type="ARBA" id="ARBA00022723"/>
    </source>
</evidence>
<evidence type="ECO:0000256" key="4">
    <source>
        <dbReference type="ARBA" id="ARBA00023002"/>
    </source>
</evidence>
<evidence type="ECO:0000259" key="6">
    <source>
        <dbReference type="Pfam" id="PF00107"/>
    </source>
</evidence>
<gene>
    <name evidence="8" type="ORF">B7463_g7394</name>
</gene>
<dbReference type="Pfam" id="PF08240">
    <property type="entry name" value="ADH_N"/>
    <property type="match status" value="1"/>
</dbReference>
<comment type="cofactor">
    <cofactor evidence="1 5">
        <name>Zn(2+)</name>
        <dbReference type="ChEBI" id="CHEBI:29105"/>
    </cofactor>
</comment>
<dbReference type="AlphaFoldDB" id="A0A3E2H798"/>
<dbReference type="InterPro" id="IPR013154">
    <property type="entry name" value="ADH-like_N"/>
</dbReference>
<keyword evidence="4" id="KW-0560">Oxidoreductase</keyword>
<feature type="non-terminal residue" evidence="8">
    <location>
        <position position="1"/>
    </location>
</feature>
<evidence type="ECO:0000313" key="9">
    <source>
        <dbReference type="Proteomes" id="UP000258309"/>
    </source>
</evidence>
<dbReference type="InterPro" id="IPR011032">
    <property type="entry name" value="GroES-like_sf"/>
</dbReference>
<accession>A0A3E2H798</accession>
<name>A0A3E2H798_SCYLI</name>
<dbReference type="OrthoDB" id="442947at2759"/>
<evidence type="ECO:0000256" key="1">
    <source>
        <dbReference type="ARBA" id="ARBA00001947"/>
    </source>
</evidence>